<evidence type="ECO:0000313" key="7">
    <source>
        <dbReference type="EMBL" id="MBB6051890.1"/>
    </source>
</evidence>
<dbReference type="AlphaFoldDB" id="A0A7W9SS82"/>
<keyword evidence="4" id="KW-0804">Transcription</keyword>
<evidence type="ECO:0000256" key="1">
    <source>
        <dbReference type="ARBA" id="ARBA00010641"/>
    </source>
</evidence>
<dbReference type="InterPro" id="IPR014284">
    <property type="entry name" value="RNA_pol_sigma-70_dom"/>
</dbReference>
<dbReference type="Gene3D" id="1.10.10.10">
    <property type="entry name" value="Winged helix-like DNA-binding domain superfamily/Winged helix DNA-binding domain"/>
    <property type="match status" value="1"/>
</dbReference>
<dbReference type="Pfam" id="PF04542">
    <property type="entry name" value="Sigma70_r2"/>
    <property type="match status" value="1"/>
</dbReference>
<keyword evidence="2" id="KW-0805">Transcription regulation</keyword>
<evidence type="ECO:0000256" key="2">
    <source>
        <dbReference type="ARBA" id="ARBA00023015"/>
    </source>
</evidence>
<dbReference type="GO" id="GO:0016987">
    <property type="term" value="F:sigma factor activity"/>
    <property type="evidence" value="ECO:0007669"/>
    <property type="project" value="UniProtKB-KW"/>
</dbReference>
<dbReference type="InterPro" id="IPR013249">
    <property type="entry name" value="RNA_pol_sigma70_r4_t2"/>
</dbReference>
<dbReference type="GO" id="GO:0003677">
    <property type="term" value="F:DNA binding"/>
    <property type="evidence" value="ECO:0007669"/>
    <property type="project" value="InterPro"/>
</dbReference>
<accession>A0A7W9SS82</accession>
<evidence type="ECO:0000256" key="4">
    <source>
        <dbReference type="ARBA" id="ARBA00023163"/>
    </source>
</evidence>
<name>A0A7W9SS82_ARMRO</name>
<dbReference type="InterPro" id="IPR007627">
    <property type="entry name" value="RNA_pol_sigma70_r2"/>
</dbReference>
<dbReference type="SUPFAM" id="SSF88659">
    <property type="entry name" value="Sigma3 and sigma4 domains of RNA polymerase sigma factors"/>
    <property type="match status" value="1"/>
</dbReference>
<dbReference type="CDD" id="cd06171">
    <property type="entry name" value="Sigma70_r4"/>
    <property type="match status" value="1"/>
</dbReference>
<dbReference type="InterPro" id="IPR039425">
    <property type="entry name" value="RNA_pol_sigma-70-like"/>
</dbReference>
<dbReference type="EMBL" id="JACHGW010000003">
    <property type="protein sequence ID" value="MBB6051890.1"/>
    <property type="molecule type" value="Genomic_DNA"/>
</dbReference>
<dbReference type="SUPFAM" id="SSF88946">
    <property type="entry name" value="Sigma2 domain of RNA polymerase sigma factors"/>
    <property type="match status" value="1"/>
</dbReference>
<dbReference type="PANTHER" id="PTHR43133:SF51">
    <property type="entry name" value="RNA POLYMERASE SIGMA FACTOR"/>
    <property type="match status" value="1"/>
</dbReference>
<keyword evidence="8" id="KW-1185">Reference proteome</keyword>
<proteinExistence type="inferred from homology"/>
<dbReference type="InterPro" id="IPR036388">
    <property type="entry name" value="WH-like_DNA-bd_sf"/>
</dbReference>
<evidence type="ECO:0000256" key="3">
    <source>
        <dbReference type="ARBA" id="ARBA00023082"/>
    </source>
</evidence>
<organism evidence="7 8">
    <name type="scientific">Armatimonas rosea</name>
    <dbReference type="NCBI Taxonomy" id="685828"/>
    <lineage>
        <taxon>Bacteria</taxon>
        <taxon>Bacillati</taxon>
        <taxon>Armatimonadota</taxon>
        <taxon>Armatimonadia</taxon>
        <taxon>Armatimonadales</taxon>
        <taxon>Armatimonadaceae</taxon>
        <taxon>Armatimonas</taxon>
    </lineage>
</organism>
<sequence>MIGNENVEDANDLLVDTFTNAWKAWGGFRRDAQVYTWLYQIARNLCKNWYKQKGRQREREGYSLDDNLESDSGELTHEVADWRNAPEKLLLETEFGQKIREAVDALPMEYREVLILDLWEDLPYDEIAAILGLSVPAVKTRLHRARNKVRQRLEPYYRGWLGRQGQG</sequence>
<dbReference type="InterPro" id="IPR013325">
    <property type="entry name" value="RNA_pol_sigma_r2"/>
</dbReference>
<evidence type="ECO:0000259" key="5">
    <source>
        <dbReference type="Pfam" id="PF04542"/>
    </source>
</evidence>
<dbReference type="PANTHER" id="PTHR43133">
    <property type="entry name" value="RNA POLYMERASE ECF-TYPE SIGMA FACTO"/>
    <property type="match status" value="1"/>
</dbReference>
<protein>
    <submittedName>
        <fullName evidence="7">RNA polymerase sigma-70 factor (ECF subfamily)</fullName>
    </submittedName>
</protein>
<dbReference type="GO" id="GO:0006352">
    <property type="term" value="P:DNA-templated transcription initiation"/>
    <property type="evidence" value="ECO:0007669"/>
    <property type="project" value="InterPro"/>
</dbReference>
<dbReference type="Gene3D" id="1.10.1740.10">
    <property type="match status" value="1"/>
</dbReference>
<feature type="domain" description="RNA polymerase sigma factor 70 region 4 type 2" evidence="6">
    <location>
        <begin position="97"/>
        <end position="148"/>
    </location>
</feature>
<dbReference type="InterPro" id="IPR013324">
    <property type="entry name" value="RNA_pol_sigma_r3/r4-like"/>
</dbReference>
<feature type="domain" description="RNA polymerase sigma-70 region 2" evidence="5">
    <location>
        <begin position="6"/>
        <end position="55"/>
    </location>
</feature>
<keyword evidence="3" id="KW-0731">Sigma factor</keyword>
<dbReference type="NCBIfam" id="TIGR02937">
    <property type="entry name" value="sigma70-ECF"/>
    <property type="match status" value="1"/>
</dbReference>
<dbReference type="Pfam" id="PF08281">
    <property type="entry name" value="Sigma70_r4_2"/>
    <property type="match status" value="1"/>
</dbReference>
<reference evidence="7 8" key="1">
    <citation type="submission" date="2020-08" db="EMBL/GenBank/DDBJ databases">
        <title>Genomic Encyclopedia of Type Strains, Phase IV (KMG-IV): sequencing the most valuable type-strain genomes for metagenomic binning, comparative biology and taxonomic classification.</title>
        <authorList>
            <person name="Goeker M."/>
        </authorList>
    </citation>
    <scope>NUCLEOTIDE SEQUENCE [LARGE SCALE GENOMIC DNA]</scope>
    <source>
        <strain evidence="7 8">DSM 23562</strain>
    </source>
</reference>
<gene>
    <name evidence="7" type="ORF">HNQ39_003700</name>
</gene>
<evidence type="ECO:0000259" key="6">
    <source>
        <dbReference type="Pfam" id="PF08281"/>
    </source>
</evidence>
<comment type="caution">
    <text evidence="7">The sequence shown here is derived from an EMBL/GenBank/DDBJ whole genome shotgun (WGS) entry which is preliminary data.</text>
</comment>
<dbReference type="Proteomes" id="UP000520814">
    <property type="component" value="Unassembled WGS sequence"/>
</dbReference>
<evidence type="ECO:0000313" key="8">
    <source>
        <dbReference type="Proteomes" id="UP000520814"/>
    </source>
</evidence>
<comment type="similarity">
    <text evidence="1">Belongs to the sigma-70 factor family. ECF subfamily.</text>
</comment>